<name>A0ACC7LKZ9_9FLAO</name>
<dbReference type="EC" id="1.-.-.-" evidence="1"/>
<evidence type="ECO:0000313" key="2">
    <source>
        <dbReference type="Proteomes" id="UP001595191"/>
    </source>
</evidence>
<evidence type="ECO:0000313" key="1">
    <source>
        <dbReference type="EMBL" id="MFH6603719.1"/>
    </source>
</evidence>
<accession>A0ACC7LKZ9</accession>
<gene>
    <name evidence="1" type="ORF">ACEZ3G_09550</name>
</gene>
<keyword evidence="1" id="KW-0560">Oxidoreductase</keyword>
<dbReference type="EMBL" id="JBHFPV010000002">
    <property type="protein sequence ID" value="MFH6603719.1"/>
    <property type="molecule type" value="Genomic_DNA"/>
</dbReference>
<proteinExistence type="predicted"/>
<sequence length="416" mass="45899">MGKNIIIIGGGIVGLSAAYFLQKQGHQVTVMDKSDIASGASFVNAGYITPSHIIPLASPGKIAQGIKWMFDSSSPFYMKPRWDIDFFKWSWYFHRSSTIQKVEKAIPIIKDINLLSRGLFEEMKASGDMGDFHLERRGLLMLYQTEAAYDHEIEVAKKARSLGLEVSELNKSELEKIEPNVKINANGAIHYECDGHTTPNELMPKLLAHLKSVGAHILTNEEVLDLLLENDKIKRITTSKGNYDADEVVMAAGSWSGKLSKKLKVKLPLQPGKGYRINVHRPLGISMPAILMERNMAVTPMKGFTRFAGTMEFSGINNVVRKERVSAIANGAKTFYPEISITDEEIADAQTGMRPVSPDGLPYIGKSGKVKNLTFATGHAMMGWSLGPATGKLVAEIINEKKTSMDISALSPDRRF</sequence>
<dbReference type="Proteomes" id="UP001595191">
    <property type="component" value="Unassembled WGS sequence"/>
</dbReference>
<comment type="caution">
    <text evidence="1">The sequence shown here is derived from an EMBL/GenBank/DDBJ whole genome shotgun (WGS) entry which is preliminary data.</text>
</comment>
<protein>
    <submittedName>
        <fullName evidence="1">NAD(P)/FAD-dependent oxidoreductase</fullName>
        <ecNumber evidence="1">1.-.-.-</ecNumber>
    </submittedName>
</protein>
<organism evidence="1 2">
    <name type="scientific">Meishania litoralis</name>
    <dbReference type="NCBI Taxonomy" id="3434685"/>
    <lineage>
        <taxon>Bacteria</taxon>
        <taxon>Pseudomonadati</taxon>
        <taxon>Bacteroidota</taxon>
        <taxon>Flavobacteriia</taxon>
        <taxon>Flavobacteriales</taxon>
        <taxon>Flavobacteriaceae</taxon>
        <taxon>Meishania</taxon>
    </lineage>
</organism>
<reference evidence="1" key="1">
    <citation type="submission" date="2024-09" db="EMBL/GenBank/DDBJ databases">
        <authorList>
            <person name="Liu J."/>
        </authorList>
    </citation>
    <scope>NUCLEOTIDE SEQUENCE</scope>
    <source>
        <strain evidence="1">NBU2967</strain>
    </source>
</reference>
<keyword evidence="2" id="KW-1185">Reference proteome</keyword>